<feature type="domain" description="ABC transporter" evidence="8">
    <location>
        <begin position="256"/>
        <end position="499"/>
    </location>
</feature>
<dbReference type="PANTHER" id="PTHR43790:SF3">
    <property type="entry name" value="D-ALLOSE IMPORT ATP-BINDING PROTEIN ALSA-RELATED"/>
    <property type="match status" value="1"/>
</dbReference>
<evidence type="ECO:0000256" key="1">
    <source>
        <dbReference type="ARBA" id="ARBA00022448"/>
    </source>
</evidence>
<keyword evidence="3" id="KW-0762">Sugar transport</keyword>
<dbReference type="AlphaFoldDB" id="A0A6J7BHR0"/>
<keyword evidence="7" id="KW-0472">Membrane</keyword>
<evidence type="ECO:0000256" key="2">
    <source>
        <dbReference type="ARBA" id="ARBA00022475"/>
    </source>
</evidence>
<dbReference type="InterPro" id="IPR027417">
    <property type="entry name" value="P-loop_NTPase"/>
</dbReference>
<dbReference type="Pfam" id="PF00005">
    <property type="entry name" value="ABC_tran"/>
    <property type="match status" value="2"/>
</dbReference>
<reference evidence="9" key="1">
    <citation type="submission" date="2020-05" db="EMBL/GenBank/DDBJ databases">
        <authorList>
            <person name="Chiriac C."/>
            <person name="Salcher M."/>
            <person name="Ghai R."/>
            <person name="Kavagutti S V."/>
        </authorList>
    </citation>
    <scope>NUCLEOTIDE SEQUENCE</scope>
</reference>
<evidence type="ECO:0000313" key="9">
    <source>
        <dbReference type="EMBL" id="CAB4844820.1"/>
    </source>
</evidence>
<dbReference type="SUPFAM" id="SSF52540">
    <property type="entry name" value="P-loop containing nucleoside triphosphate hydrolases"/>
    <property type="match status" value="2"/>
</dbReference>
<protein>
    <submittedName>
        <fullName evidence="9">Unannotated protein</fullName>
    </submittedName>
</protein>
<keyword evidence="4" id="KW-0547">Nucleotide-binding</keyword>
<dbReference type="InterPro" id="IPR003439">
    <property type="entry name" value="ABC_transporter-like_ATP-bd"/>
</dbReference>
<keyword evidence="2" id="KW-1003">Cell membrane</keyword>
<keyword evidence="1" id="KW-0813">Transport</keyword>
<dbReference type="PANTHER" id="PTHR43790">
    <property type="entry name" value="CARBOHYDRATE TRANSPORT ATP-BINDING PROTEIN MG119-RELATED"/>
    <property type="match status" value="1"/>
</dbReference>
<evidence type="ECO:0000256" key="5">
    <source>
        <dbReference type="ARBA" id="ARBA00022840"/>
    </source>
</evidence>
<dbReference type="GO" id="GO:0005524">
    <property type="term" value="F:ATP binding"/>
    <property type="evidence" value="ECO:0007669"/>
    <property type="project" value="UniProtKB-KW"/>
</dbReference>
<dbReference type="SMART" id="SM00382">
    <property type="entry name" value="AAA"/>
    <property type="match status" value="2"/>
</dbReference>
<evidence type="ECO:0000256" key="7">
    <source>
        <dbReference type="ARBA" id="ARBA00023136"/>
    </source>
</evidence>
<gene>
    <name evidence="9" type="ORF">UFOPK3256_01384</name>
</gene>
<evidence type="ECO:0000256" key="6">
    <source>
        <dbReference type="ARBA" id="ARBA00022967"/>
    </source>
</evidence>
<keyword evidence="6" id="KW-1278">Translocase</keyword>
<dbReference type="InterPro" id="IPR003593">
    <property type="entry name" value="AAA+_ATPase"/>
</dbReference>
<dbReference type="EMBL" id="CAFAZW010000034">
    <property type="protein sequence ID" value="CAB4844820.1"/>
    <property type="molecule type" value="Genomic_DNA"/>
</dbReference>
<sequence length="509" mass="55344">MTTKPAQTVVEMQDIVKTYPGVLALDRVSFDVKAGEVHALAGKNGAGKSTLMQVLNGLCLPDSGVIRIRGTEFSGLTASLAKQEGIALVAQHAKFVPGLSIAENLCLGAVPSKRGFIDWHGIYASAEEKLSRFGLEIDVRQRMEMTSVAERQMIEIARALFADASVIILDEPTAPLPKREVERLFGFVRNQKQRGASFIYISHYLDEIFEIADRATVLRNGKVAGAAAVADLTQRDLVHMISGTSVKRFTRERGNVGDEVLGTRNLTRDRAYYDINLSVRAGEVVGLTGLEGSGPGALARGLFGLEEMGTGHVTIDGKPFEGGNPSKALHQGLAYLPRDRHGLGIVGILSVRDNVSLSVLERLKSVLGLVDRKKERALVNEYISALSIKTPTMDTPISSLSGGNQQKCVVAKFAATEPRVLILDEPTQGVDVEAKIEILRIVDDLSKRGVAICVVSDELNELIDICDRIVVFKRGRISQEFMKGQEDITPKRLIAAIEGVSMEEEHEHV</sequence>
<dbReference type="PROSITE" id="PS50893">
    <property type="entry name" value="ABC_TRANSPORTER_2"/>
    <property type="match status" value="2"/>
</dbReference>
<name>A0A6J7BHR0_9ZZZZ</name>
<dbReference type="InterPro" id="IPR050107">
    <property type="entry name" value="ABC_carbohydrate_import_ATPase"/>
</dbReference>
<dbReference type="Gene3D" id="3.40.50.300">
    <property type="entry name" value="P-loop containing nucleotide triphosphate hydrolases"/>
    <property type="match status" value="2"/>
</dbReference>
<keyword evidence="5" id="KW-0067">ATP-binding</keyword>
<evidence type="ECO:0000256" key="3">
    <source>
        <dbReference type="ARBA" id="ARBA00022597"/>
    </source>
</evidence>
<organism evidence="9">
    <name type="scientific">freshwater metagenome</name>
    <dbReference type="NCBI Taxonomy" id="449393"/>
    <lineage>
        <taxon>unclassified sequences</taxon>
        <taxon>metagenomes</taxon>
        <taxon>ecological metagenomes</taxon>
    </lineage>
</organism>
<accession>A0A6J7BHR0</accession>
<dbReference type="GO" id="GO:0016887">
    <property type="term" value="F:ATP hydrolysis activity"/>
    <property type="evidence" value="ECO:0007669"/>
    <property type="project" value="InterPro"/>
</dbReference>
<evidence type="ECO:0000256" key="4">
    <source>
        <dbReference type="ARBA" id="ARBA00022741"/>
    </source>
</evidence>
<feature type="domain" description="ABC transporter" evidence="8">
    <location>
        <begin position="10"/>
        <end position="245"/>
    </location>
</feature>
<dbReference type="CDD" id="cd03215">
    <property type="entry name" value="ABC_Carb_Monos_II"/>
    <property type="match status" value="1"/>
</dbReference>
<dbReference type="CDD" id="cd03216">
    <property type="entry name" value="ABC_Carb_Monos_I"/>
    <property type="match status" value="1"/>
</dbReference>
<evidence type="ECO:0000259" key="8">
    <source>
        <dbReference type="PROSITE" id="PS50893"/>
    </source>
</evidence>
<proteinExistence type="predicted"/>